<gene>
    <name evidence="7" type="ORF">H9660_06980</name>
</gene>
<dbReference type="EMBL" id="JACSQZ010000018">
    <property type="protein sequence ID" value="MBD7914887.1"/>
    <property type="molecule type" value="Genomic_DNA"/>
</dbReference>
<evidence type="ECO:0000259" key="6">
    <source>
        <dbReference type="Pfam" id="PF16188"/>
    </source>
</evidence>
<keyword evidence="3" id="KW-0378">Hydrolase</keyword>
<dbReference type="InterPro" id="IPR029149">
    <property type="entry name" value="Creatin/AminoP/Spt16_N"/>
</dbReference>
<dbReference type="Pfam" id="PF01321">
    <property type="entry name" value="Creatinase_N"/>
    <property type="match status" value="1"/>
</dbReference>
<evidence type="ECO:0000259" key="5">
    <source>
        <dbReference type="Pfam" id="PF01321"/>
    </source>
</evidence>
<dbReference type="CDD" id="cd01085">
    <property type="entry name" value="APP"/>
    <property type="match status" value="1"/>
</dbReference>
<comment type="caution">
    <text evidence="7">The sequence shown here is derived from an EMBL/GenBank/DDBJ whole genome shotgun (WGS) entry which is preliminary data.</text>
</comment>
<feature type="domain" description="Peptidase M24 C-terminal" evidence="6">
    <location>
        <begin position="528"/>
        <end position="588"/>
    </location>
</feature>
<dbReference type="InterPro" id="IPR033740">
    <property type="entry name" value="Pept_M24B"/>
</dbReference>
<name>A0ABR8Q380_9CLOT</name>
<reference evidence="7 8" key="1">
    <citation type="submission" date="2020-08" db="EMBL/GenBank/DDBJ databases">
        <title>A Genomic Blueprint of the Chicken Gut Microbiome.</title>
        <authorList>
            <person name="Gilroy R."/>
            <person name="Ravi A."/>
            <person name="Getino M."/>
            <person name="Pursley I."/>
            <person name="Horton D.L."/>
            <person name="Alikhan N.-F."/>
            <person name="Baker D."/>
            <person name="Gharbi K."/>
            <person name="Hall N."/>
            <person name="Watson M."/>
            <person name="Adriaenssens E.M."/>
            <person name="Foster-Nyarko E."/>
            <person name="Jarju S."/>
            <person name="Secka A."/>
            <person name="Antonio M."/>
            <person name="Oren A."/>
            <person name="Chaudhuri R."/>
            <person name="La Ragione R.M."/>
            <person name="Hildebrand F."/>
            <person name="Pallen M.J."/>
        </authorList>
    </citation>
    <scope>NUCLEOTIDE SEQUENCE [LARGE SCALE GENOMIC DNA]</scope>
    <source>
        <strain evidence="7 8">Sa3CUN1</strain>
    </source>
</reference>
<accession>A0ABR8Q380</accession>
<dbReference type="PANTHER" id="PTHR43763:SF6">
    <property type="entry name" value="XAA-PRO AMINOPEPTIDASE 1"/>
    <property type="match status" value="1"/>
</dbReference>
<dbReference type="Pfam" id="PF00557">
    <property type="entry name" value="Peptidase_M24"/>
    <property type="match status" value="1"/>
</dbReference>
<feature type="domain" description="Creatinase N-terminal" evidence="5">
    <location>
        <begin position="4"/>
        <end position="130"/>
    </location>
</feature>
<feature type="domain" description="Peptidase M24" evidence="4">
    <location>
        <begin position="313"/>
        <end position="518"/>
    </location>
</feature>
<dbReference type="Pfam" id="PF16188">
    <property type="entry name" value="Peptidase_M24_C"/>
    <property type="match status" value="1"/>
</dbReference>
<keyword evidence="8" id="KW-1185">Reference proteome</keyword>
<comment type="similarity">
    <text evidence="1">Belongs to the peptidase M24B family.</text>
</comment>
<dbReference type="InterPro" id="IPR036005">
    <property type="entry name" value="Creatinase/aminopeptidase-like"/>
</dbReference>
<dbReference type="InterPro" id="IPR000994">
    <property type="entry name" value="Pept_M24"/>
</dbReference>
<dbReference type="InterPro" id="IPR050422">
    <property type="entry name" value="X-Pro_aminopeptidase_P"/>
</dbReference>
<evidence type="ECO:0000256" key="3">
    <source>
        <dbReference type="ARBA" id="ARBA00022801"/>
    </source>
</evidence>
<dbReference type="RefSeq" id="WP_191749651.1">
    <property type="nucleotide sequence ID" value="NZ_JACSQZ010000018.1"/>
</dbReference>
<dbReference type="Proteomes" id="UP000640335">
    <property type="component" value="Unassembled WGS sequence"/>
</dbReference>
<evidence type="ECO:0000256" key="2">
    <source>
        <dbReference type="ARBA" id="ARBA00022723"/>
    </source>
</evidence>
<evidence type="ECO:0000313" key="8">
    <source>
        <dbReference type="Proteomes" id="UP000640335"/>
    </source>
</evidence>
<sequence>MNNLKNLREVMKKENIDYYIIPSSDSHQSEYVAEYFKGREFISGFTGSAGTLLVGLDKAYLWTDGRYFIQAENELKNSGISLMKINTPGYPTMEEWIRDNLKENDVLGFDGRLFSVNQYESYLNIANEKKFSINMEKDLLEDIWNKRSELPKNKIFLHDEKYAGKSAGEKLNEVRNNMDKKCADSFILSSLDDIAWLCNIRGNDVKFNPVALSYVIVGKDYATLYIDKDKVDNETKDKLKSEGFEIKGYDDIEADVKLLSGTVVLDPNKLNAKIFTALNREIKVIREVNVTTNLKAIKNETEIANWELSQVRDGVAMVKFIKWLKENIGKEKISEISASEKLTGFRAMGENYKGDSFGTIAGYKDHAAMMHYSATEASEYELKAEGMFLVDSGAQYLDGTTDITRTFILGPITEEEKIDYTLVLKGHIGLASAKFLRGSTGVNLDILARRPLWNYGIDYKCGTGHGVGFFLNVHEGPQGIRPSGNNVVLEPGMILTNEPGVYKEGKHGIRTENTLIVEKDFVSEEFGEFYKFRTISYCPIDLDGVNVEMLSSEEKEWLNNYHEMVFGKLSPYLSEEEKEFLKRETRTI</sequence>
<dbReference type="Gene3D" id="3.90.230.10">
    <property type="entry name" value="Creatinase/methionine aminopeptidase superfamily"/>
    <property type="match status" value="1"/>
</dbReference>
<dbReference type="Pfam" id="PF16189">
    <property type="entry name" value="Creatinase_N_2"/>
    <property type="match status" value="1"/>
</dbReference>
<protein>
    <submittedName>
        <fullName evidence="7">Aminopeptidase P family protein</fullName>
    </submittedName>
</protein>
<dbReference type="Gene3D" id="3.40.350.10">
    <property type="entry name" value="Creatinase/prolidase N-terminal domain"/>
    <property type="match status" value="2"/>
</dbReference>
<keyword evidence="7" id="KW-0645">Protease</keyword>
<dbReference type="InterPro" id="IPR000587">
    <property type="entry name" value="Creatinase_N"/>
</dbReference>
<organism evidence="7 8">
    <name type="scientific">Clostridium gallinarum</name>
    <dbReference type="NCBI Taxonomy" id="2762246"/>
    <lineage>
        <taxon>Bacteria</taxon>
        <taxon>Bacillati</taxon>
        <taxon>Bacillota</taxon>
        <taxon>Clostridia</taxon>
        <taxon>Eubacteriales</taxon>
        <taxon>Clostridiaceae</taxon>
        <taxon>Clostridium</taxon>
    </lineage>
</organism>
<proteinExistence type="inferred from homology"/>
<keyword evidence="2" id="KW-0479">Metal-binding</keyword>
<dbReference type="SUPFAM" id="SSF53092">
    <property type="entry name" value="Creatinase/prolidase N-terminal domain"/>
    <property type="match status" value="1"/>
</dbReference>
<dbReference type="InterPro" id="IPR032416">
    <property type="entry name" value="Peptidase_M24_C"/>
</dbReference>
<dbReference type="GO" id="GO:0004177">
    <property type="term" value="F:aminopeptidase activity"/>
    <property type="evidence" value="ECO:0007669"/>
    <property type="project" value="UniProtKB-KW"/>
</dbReference>
<evidence type="ECO:0000259" key="4">
    <source>
        <dbReference type="Pfam" id="PF00557"/>
    </source>
</evidence>
<dbReference type="SUPFAM" id="SSF55920">
    <property type="entry name" value="Creatinase/aminopeptidase"/>
    <property type="match status" value="1"/>
</dbReference>
<evidence type="ECO:0000256" key="1">
    <source>
        <dbReference type="ARBA" id="ARBA00008766"/>
    </source>
</evidence>
<evidence type="ECO:0000313" key="7">
    <source>
        <dbReference type="EMBL" id="MBD7914887.1"/>
    </source>
</evidence>
<keyword evidence="7" id="KW-0031">Aminopeptidase</keyword>
<dbReference type="PANTHER" id="PTHR43763">
    <property type="entry name" value="XAA-PRO AMINOPEPTIDASE 1"/>
    <property type="match status" value="1"/>
</dbReference>